<feature type="transmembrane region" description="Helical" evidence="1">
    <location>
        <begin position="42"/>
        <end position="65"/>
    </location>
</feature>
<evidence type="ECO:0000256" key="1">
    <source>
        <dbReference type="SAM" id="Phobius"/>
    </source>
</evidence>
<accession>A0ABY8NEX7</accession>
<gene>
    <name evidence="2" type="ORF">PVT68_01400</name>
</gene>
<evidence type="ECO:0000313" key="3">
    <source>
        <dbReference type="Proteomes" id="UP001236500"/>
    </source>
</evidence>
<dbReference type="RefSeq" id="WP_280320788.1">
    <property type="nucleotide sequence ID" value="NZ_CP118605.1"/>
</dbReference>
<reference evidence="2 3" key="1">
    <citation type="submission" date="2023-02" db="EMBL/GenBank/DDBJ databases">
        <title>Description and genomic characterization of Microbulbifer bruguierae sp. nov., isolated from the sediment of mangrove plant Bruguiera sexangula.</title>
        <authorList>
            <person name="Long M."/>
        </authorList>
    </citation>
    <scope>NUCLEOTIDE SEQUENCE [LARGE SCALE GENOMIC DNA]</scope>
    <source>
        <strain evidence="2 3">H12</strain>
    </source>
</reference>
<dbReference type="Proteomes" id="UP001236500">
    <property type="component" value="Chromosome"/>
</dbReference>
<sequence>MTAFALGLLAVSGCLLGASSLQAIKEMEVSILGFPIDRACGYLGVILFATGIALIFVRWAIWSLLYSFGRLRDSLPEFLDPVYMARPASSMELKLIFNMGEDLFEGGVSSINQMKAWYKVNPNIFWVLRRKGEGKRDPIRGYFCIIPLKAEAVKLLKEEQITGQSLTAAHISKEINPKSVYVGAIAAKGFKSKGAVLHKMLNQIEMLKQKGTKNVFTRPVTKDGVRLVEKFDFSCIGYGEGAKGKLHHLDLLCF</sequence>
<dbReference type="EMBL" id="CP118605">
    <property type="protein sequence ID" value="WGL16969.1"/>
    <property type="molecule type" value="Genomic_DNA"/>
</dbReference>
<protein>
    <submittedName>
        <fullName evidence="2">Uncharacterized protein</fullName>
    </submittedName>
</protein>
<keyword evidence="1" id="KW-0472">Membrane</keyword>
<proteinExistence type="predicted"/>
<keyword evidence="1" id="KW-0812">Transmembrane</keyword>
<keyword evidence="1" id="KW-1133">Transmembrane helix</keyword>
<evidence type="ECO:0000313" key="2">
    <source>
        <dbReference type="EMBL" id="WGL16969.1"/>
    </source>
</evidence>
<organism evidence="2 3">
    <name type="scientific">Microbulbifer bruguierae</name>
    <dbReference type="NCBI Taxonomy" id="3029061"/>
    <lineage>
        <taxon>Bacteria</taxon>
        <taxon>Pseudomonadati</taxon>
        <taxon>Pseudomonadota</taxon>
        <taxon>Gammaproteobacteria</taxon>
        <taxon>Cellvibrionales</taxon>
        <taxon>Microbulbiferaceae</taxon>
        <taxon>Microbulbifer</taxon>
    </lineage>
</organism>
<name>A0ABY8NEX7_9GAMM</name>
<keyword evidence="3" id="KW-1185">Reference proteome</keyword>